<dbReference type="InterPro" id="IPR000719">
    <property type="entry name" value="Prot_kinase_dom"/>
</dbReference>
<comment type="caution">
    <text evidence="3">The sequence shown here is derived from an EMBL/GenBank/DDBJ whole genome shotgun (WGS) entry which is preliminary data.</text>
</comment>
<keyword evidence="1" id="KW-0547">Nucleotide-binding</keyword>
<keyword evidence="4" id="KW-1185">Reference proteome</keyword>
<dbReference type="AlphaFoldDB" id="A0A9Q1CLQ5"/>
<dbReference type="PANTHER" id="PTHR44167:SF24">
    <property type="entry name" value="SERINE_THREONINE-PROTEIN KINASE CHK2"/>
    <property type="match status" value="1"/>
</dbReference>
<keyword evidence="1" id="KW-0067">ATP-binding</keyword>
<dbReference type="CDD" id="cd00180">
    <property type="entry name" value="PKc"/>
    <property type="match status" value="1"/>
</dbReference>
<feature type="domain" description="Protein kinase" evidence="2">
    <location>
        <begin position="122"/>
        <end position="369"/>
    </location>
</feature>
<reference evidence="3" key="1">
    <citation type="submission" date="2021-10" db="EMBL/GenBank/DDBJ databases">
        <title>Tropical sea cucumber genome reveals ecological adaptation and Cuvierian tubules defense mechanism.</title>
        <authorList>
            <person name="Chen T."/>
        </authorList>
    </citation>
    <scope>NUCLEOTIDE SEQUENCE</scope>
    <source>
        <strain evidence="3">Nanhai2018</strain>
        <tissue evidence="3">Muscle</tissue>
    </source>
</reference>
<evidence type="ECO:0000313" key="3">
    <source>
        <dbReference type="EMBL" id="KAJ8047226.1"/>
    </source>
</evidence>
<sequence>MYRSFNMYWRWKQLLISRHARVADKLIDFVRRFLLNKLFWWFACLRPSEEDVSTDNVKEEASPAPIGISGDQTKENHQVSFPILSDLIDPSVQHLSSICSMLGLSDVPIILPEDLEDVEDSFGMPVFLGAGNYGTVQLMRSKSTRRLCAVKSQHSHINQQNFLREVRVLKALEGIENVPVFYGVTVAMDGGAIPAIVQEYIGNDNSLHATSLYDAIEKRSISEEQSLQLALQISRTVQDMHNRGWLHCDLKGDNILLQFEETSDENQWDVSDIDTPWEQCDEFAFTEISESTDAKINIKLIDFGLSCHVDDRQECFQYSVDKQVEILETCKHVSPEVVMGQSVFTSFSDVYALGLLFKDMSGTSRDFLN</sequence>
<evidence type="ECO:0000259" key="2">
    <source>
        <dbReference type="PROSITE" id="PS50011"/>
    </source>
</evidence>
<dbReference type="EMBL" id="JAIZAY010000002">
    <property type="protein sequence ID" value="KAJ8047226.1"/>
    <property type="molecule type" value="Genomic_DNA"/>
</dbReference>
<gene>
    <name evidence="3" type="ORF">HOLleu_06176</name>
</gene>
<keyword evidence="3" id="KW-0808">Transferase</keyword>
<name>A0A9Q1CLQ5_HOLLE</name>
<organism evidence="3 4">
    <name type="scientific">Holothuria leucospilota</name>
    <name type="common">Black long sea cucumber</name>
    <name type="synonym">Mertensiothuria leucospilota</name>
    <dbReference type="NCBI Taxonomy" id="206669"/>
    <lineage>
        <taxon>Eukaryota</taxon>
        <taxon>Metazoa</taxon>
        <taxon>Echinodermata</taxon>
        <taxon>Eleutherozoa</taxon>
        <taxon>Echinozoa</taxon>
        <taxon>Holothuroidea</taxon>
        <taxon>Aspidochirotacea</taxon>
        <taxon>Aspidochirotida</taxon>
        <taxon>Holothuriidae</taxon>
        <taxon>Holothuria</taxon>
    </lineage>
</organism>
<protein>
    <submittedName>
        <fullName evidence="3">Calcium-dependent protein kinase 27</fullName>
    </submittedName>
</protein>
<dbReference type="Proteomes" id="UP001152320">
    <property type="component" value="Chromosome 2"/>
</dbReference>
<dbReference type="Gene3D" id="1.10.510.10">
    <property type="entry name" value="Transferase(Phosphotransferase) domain 1"/>
    <property type="match status" value="1"/>
</dbReference>
<feature type="binding site" evidence="1">
    <location>
        <position position="151"/>
    </location>
    <ligand>
        <name>ATP</name>
        <dbReference type="ChEBI" id="CHEBI:30616"/>
    </ligand>
</feature>
<dbReference type="GO" id="GO:0004674">
    <property type="term" value="F:protein serine/threonine kinase activity"/>
    <property type="evidence" value="ECO:0007669"/>
    <property type="project" value="TreeGrafter"/>
</dbReference>
<proteinExistence type="predicted"/>
<dbReference type="GO" id="GO:0005634">
    <property type="term" value="C:nucleus"/>
    <property type="evidence" value="ECO:0007669"/>
    <property type="project" value="TreeGrafter"/>
</dbReference>
<dbReference type="OrthoDB" id="5975162at2759"/>
<dbReference type="SUPFAM" id="SSF56112">
    <property type="entry name" value="Protein kinase-like (PK-like)"/>
    <property type="match status" value="1"/>
</dbReference>
<accession>A0A9Q1CLQ5</accession>
<evidence type="ECO:0000256" key="1">
    <source>
        <dbReference type="PROSITE-ProRule" id="PRU10141"/>
    </source>
</evidence>
<dbReference type="InterPro" id="IPR017441">
    <property type="entry name" value="Protein_kinase_ATP_BS"/>
</dbReference>
<keyword evidence="3" id="KW-0418">Kinase</keyword>
<dbReference type="PROSITE" id="PS00107">
    <property type="entry name" value="PROTEIN_KINASE_ATP"/>
    <property type="match status" value="1"/>
</dbReference>
<evidence type="ECO:0000313" key="4">
    <source>
        <dbReference type="Proteomes" id="UP001152320"/>
    </source>
</evidence>
<dbReference type="SMART" id="SM00220">
    <property type="entry name" value="S_TKc"/>
    <property type="match status" value="1"/>
</dbReference>
<dbReference type="PROSITE" id="PS50011">
    <property type="entry name" value="PROTEIN_KINASE_DOM"/>
    <property type="match status" value="1"/>
</dbReference>
<dbReference type="GO" id="GO:0044773">
    <property type="term" value="P:mitotic DNA damage checkpoint signaling"/>
    <property type="evidence" value="ECO:0007669"/>
    <property type="project" value="TreeGrafter"/>
</dbReference>
<dbReference type="Pfam" id="PF00069">
    <property type="entry name" value="Pkinase"/>
    <property type="match status" value="1"/>
</dbReference>
<dbReference type="GO" id="GO:0005524">
    <property type="term" value="F:ATP binding"/>
    <property type="evidence" value="ECO:0007669"/>
    <property type="project" value="UniProtKB-UniRule"/>
</dbReference>
<dbReference type="PANTHER" id="PTHR44167">
    <property type="entry name" value="OVARIAN-SPECIFIC SERINE/THREONINE-PROTEIN KINASE LOK-RELATED"/>
    <property type="match status" value="1"/>
</dbReference>
<dbReference type="InterPro" id="IPR011009">
    <property type="entry name" value="Kinase-like_dom_sf"/>
</dbReference>
<dbReference type="Gene3D" id="3.30.200.20">
    <property type="entry name" value="Phosphorylase Kinase, domain 1"/>
    <property type="match status" value="1"/>
</dbReference>